<dbReference type="AlphaFoldDB" id="A0A8S2ZIF3"/>
<gene>
    <name evidence="1" type="ORF">SMN809_LOCUS40435</name>
</gene>
<organism evidence="1 2">
    <name type="scientific">Rotaria magnacalcarata</name>
    <dbReference type="NCBI Taxonomy" id="392030"/>
    <lineage>
        <taxon>Eukaryota</taxon>
        <taxon>Metazoa</taxon>
        <taxon>Spiralia</taxon>
        <taxon>Gnathifera</taxon>
        <taxon>Rotifera</taxon>
        <taxon>Eurotatoria</taxon>
        <taxon>Bdelloidea</taxon>
        <taxon>Philodinida</taxon>
        <taxon>Philodinidae</taxon>
        <taxon>Rotaria</taxon>
    </lineage>
</organism>
<reference evidence="1" key="1">
    <citation type="submission" date="2021-02" db="EMBL/GenBank/DDBJ databases">
        <authorList>
            <person name="Nowell W R."/>
        </authorList>
    </citation>
    <scope>NUCLEOTIDE SEQUENCE</scope>
</reference>
<proteinExistence type="predicted"/>
<accession>A0A8S2ZIF3</accession>
<dbReference type="Proteomes" id="UP000676336">
    <property type="component" value="Unassembled WGS sequence"/>
</dbReference>
<dbReference type="EMBL" id="CAJOBI010111447">
    <property type="protein sequence ID" value="CAF4634865.1"/>
    <property type="molecule type" value="Genomic_DNA"/>
</dbReference>
<sequence>MRSTSCFAVLSSSSNGHEINTNIDKSYSESNIISNSKKSTARTDILQSVPIDVLEKIDEVILDV</sequence>
<name>A0A8S2ZIF3_9BILA</name>
<protein>
    <submittedName>
        <fullName evidence="1">Uncharacterized protein</fullName>
    </submittedName>
</protein>
<evidence type="ECO:0000313" key="2">
    <source>
        <dbReference type="Proteomes" id="UP000676336"/>
    </source>
</evidence>
<feature type="non-terminal residue" evidence="1">
    <location>
        <position position="1"/>
    </location>
</feature>
<evidence type="ECO:0000313" key="1">
    <source>
        <dbReference type="EMBL" id="CAF4634865.1"/>
    </source>
</evidence>
<feature type="non-terminal residue" evidence="1">
    <location>
        <position position="64"/>
    </location>
</feature>
<comment type="caution">
    <text evidence="1">The sequence shown here is derived from an EMBL/GenBank/DDBJ whole genome shotgun (WGS) entry which is preliminary data.</text>
</comment>